<reference evidence="2 3" key="1">
    <citation type="submission" date="2023-04" db="EMBL/GenBank/DDBJ databases">
        <title>A novel bacteria isolated from coastal sediment.</title>
        <authorList>
            <person name="Liu X.-J."/>
            <person name="Du Z.-J."/>
        </authorList>
    </citation>
    <scope>NUCLEOTIDE SEQUENCE [LARGE SCALE GENOMIC DNA]</scope>
    <source>
        <strain evidence="2 3">SDUM461004</strain>
    </source>
</reference>
<proteinExistence type="predicted"/>
<gene>
    <name evidence="2" type="ORF">QEH59_02335</name>
</gene>
<dbReference type="Pfam" id="PF14542">
    <property type="entry name" value="Acetyltransf_CG"/>
    <property type="match status" value="1"/>
</dbReference>
<dbReference type="Gene3D" id="3.40.630.30">
    <property type="match status" value="1"/>
</dbReference>
<organism evidence="2 3">
    <name type="scientific">Thalassobacterium sedimentorum</name>
    <dbReference type="NCBI Taxonomy" id="3041258"/>
    <lineage>
        <taxon>Bacteria</taxon>
        <taxon>Pseudomonadati</taxon>
        <taxon>Verrucomicrobiota</taxon>
        <taxon>Opitutia</taxon>
        <taxon>Puniceicoccales</taxon>
        <taxon>Coraliomargaritaceae</taxon>
        <taxon>Thalassobacterium</taxon>
    </lineage>
</organism>
<feature type="domain" description="N-acetyltransferase" evidence="1">
    <location>
        <begin position="7"/>
        <end position="93"/>
    </location>
</feature>
<keyword evidence="2" id="KW-0012">Acyltransferase</keyword>
<dbReference type="PANTHER" id="PTHR31435:SF9">
    <property type="entry name" value="PROTEIN NATD1"/>
    <property type="match status" value="1"/>
</dbReference>
<dbReference type="InterPro" id="IPR016181">
    <property type="entry name" value="Acyl_CoA_acyltransferase"/>
</dbReference>
<keyword evidence="3" id="KW-1185">Reference proteome</keyword>
<dbReference type="InterPro" id="IPR031165">
    <property type="entry name" value="GNAT_YJDJ"/>
</dbReference>
<dbReference type="PROSITE" id="PS51729">
    <property type="entry name" value="GNAT_YJDJ"/>
    <property type="match status" value="1"/>
</dbReference>
<sequence length="93" mass="10626">METYQVTHLANKSRFEIRIGTLVAKLEYQITNGNMTIHHTFVPTELRGQKLAEKLAAAALEFARQSRLKVVPQCSYIEAYIRRNHPQSGQIIS</sequence>
<comment type="caution">
    <text evidence="2">The sequence shown here is derived from an EMBL/GenBank/DDBJ whole genome shotgun (WGS) entry which is preliminary data.</text>
</comment>
<evidence type="ECO:0000259" key="1">
    <source>
        <dbReference type="PROSITE" id="PS51729"/>
    </source>
</evidence>
<protein>
    <submittedName>
        <fullName evidence="2">GNAT family N-acetyltransferase</fullName>
        <ecNumber evidence="2">2.3.1.-</ecNumber>
    </submittedName>
</protein>
<dbReference type="EC" id="2.3.1.-" evidence="2"/>
<evidence type="ECO:0000313" key="3">
    <source>
        <dbReference type="Proteomes" id="UP001243717"/>
    </source>
</evidence>
<keyword evidence="2" id="KW-0808">Transferase</keyword>
<accession>A0ABU1AEQ9</accession>
<dbReference type="Proteomes" id="UP001243717">
    <property type="component" value="Unassembled WGS sequence"/>
</dbReference>
<name>A0ABU1AEQ9_9BACT</name>
<dbReference type="GO" id="GO:0016746">
    <property type="term" value="F:acyltransferase activity"/>
    <property type="evidence" value="ECO:0007669"/>
    <property type="project" value="UniProtKB-KW"/>
</dbReference>
<dbReference type="RefSeq" id="WP_308983751.1">
    <property type="nucleotide sequence ID" value="NZ_JARXIC010000003.1"/>
</dbReference>
<dbReference type="EMBL" id="JARXIC010000003">
    <property type="protein sequence ID" value="MDQ8193246.1"/>
    <property type="molecule type" value="Genomic_DNA"/>
</dbReference>
<evidence type="ECO:0000313" key="2">
    <source>
        <dbReference type="EMBL" id="MDQ8193246.1"/>
    </source>
</evidence>
<dbReference type="InterPro" id="IPR045057">
    <property type="entry name" value="Gcn5-rel_NAT"/>
</dbReference>
<dbReference type="PANTHER" id="PTHR31435">
    <property type="entry name" value="PROTEIN NATD1"/>
    <property type="match status" value="1"/>
</dbReference>
<dbReference type="SUPFAM" id="SSF55729">
    <property type="entry name" value="Acyl-CoA N-acyltransferases (Nat)"/>
    <property type="match status" value="1"/>
</dbReference>